<dbReference type="AlphaFoldDB" id="A0A1E5VUF0"/>
<evidence type="ECO:0000313" key="3">
    <source>
        <dbReference type="EMBL" id="OEL28722.1"/>
    </source>
</evidence>
<dbReference type="PANTHER" id="PTHR45125:SF3">
    <property type="entry name" value="NO-APICAL-MERISTEM-ASSOCIATED CARBOXY-TERMINAL DOMAIN PROTEIN"/>
    <property type="match status" value="1"/>
</dbReference>
<name>A0A1E5VUF0_9POAL</name>
<dbReference type="PANTHER" id="PTHR45125">
    <property type="entry name" value="F21J9.4-RELATED"/>
    <property type="match status" value="1"/>
</dbReference>
<keyword evidence="4" id="KW-1185">Reference proteome</keyword>
<feature type="domain" description="No apical meristem-associated C-terminal" evidence="2">
    <location>
        <begin position="235"/>
        <end position="359"/>
    </location>
</feature>
<sequence>MDPQVEKLMKALEGLVAMVSEASLSLRTIATDAFSPYDLLEISSINLDLLNIESIATEMEQHAIECQAVLDSCVEPAEEDNVDPEDLVPFDWEPKSDADYYKPDSYYRYDSDKSYSNGQRRGSFWKRIQMKYNAKKDATYSTRTERSLEGRRHDIKEQVSKFEGYYHKVHRENRSSYVDSDKVRVLLVDKFAFDLFEAASACACKFTILSKLMVVTSAVSLTTEAVTLYNSLEPRPFIFMHCWKLLRTQPKWTDLQDKANQADSHIGSEPEDVDSVSHGQGDASASGTKRPLGRDSSKATKKASSSQSLDELIQIDRQKLAMKSELLSLKRAKEDERILGIDLSSLTPLQRVMMEKLQREVFARWSGVAEVMSSSCSALFNCVLCSMPHCHPYRSCKNTGTKPIHASTTEYSCSAIIYGE</sequence>
<dbReference type="OrthoDB" id="2507178at2759"/>
<accession>A0A1E5VUF0</accession>
<dbReference type="Pfam" id="PF14303">
    <property type="entry name" value="NAM-associated"/>
    <property type="match status" value="1"/>
</dbReference>
<reference evidence="3 4" key="1">
    <citation type="submission" date="2016-09" db="EMBL/GenBank/DDBJ databases">
        <title>The draft genome of Dichanthelium oligosanthes: A C3 panicoid grass species.</title>
        <authorList>
            <person name="Studer A.J."/>
            <person name="Schnable J.C."/>
            <person name="Brutnell T.P."/>
        </authorList>
    </citation>
    <scope>NUCLEOTIDE SEQUENCE [LARGE SCALE GENOMIC DNA]</scope>
    <source>
        <strain evidence="4">cv. Kellogg 1175</strain>
        <tissue evidence="3">Leaf</tissue>
    </source>
</reference>
<evidence type="ECO:0000313" key="4">
    <source>
        <dbReference type="Proteomes" id="UP000095767"/>
    </source>
</evidence>
<organism evidence="3 4">
    <name type="scientific">Dichanthelium oligosanthes</name>
    <dbReference type="NCBI Taxonomy" id="888268"/>
    <lineage>
        <taxon>Eukaryota</taxon>
        <taxon>Viridiplantae</taxon>
        <taxon>Streptophyta</taxon>
        <taxon>Embryophyta</taxon>
        <taxon>Tracheophyta</taxon>
        <taxon>Spermatophyta</taxon>
        <taxon>Magnoliopsida</taxon>
        <taxon>Liliopsida</taxon>
        <taxon>Poales</taxon>
        <taxon>Poaceae</taxon>
        <taxon>PACMAD clade</taxon>
        <taxon>Panicoideae</taxon>
        <taxon>Panicodae</taxon>
        <taxon>Paniceae</taxon>
        <taxon>Dichantheliinae</taxon>
        <taxon>Dichanthelium</taxon>
    </lineage>
</organism>
<dbReference type="EMBL" id="LWDX02029244">
    <property type="protein sequence ID" value="OEL28722.1"/>
    <property type="molecule type" value="Genomic_DNA"/>
</dbReference>
<dbReference type="InterPro" id="IPR029466">
    <property type="entry name" value="NAM-associated_C"/>
</dbReference>
<dbReference type="STRING" id="888268.A0A1E5VUF0"/>
<protein>
    <recommendedName>
        <fullName evidence="2">No apical meristem-associated C-terminal domain-containing protein</fullName>
    </recommendedName>
</protein>
<evidence type="ECO:0000259" key="2">
    <source>
        <dbReference type="Pfam" id="PF14303"/>
    </source>
</evidence>
<comment type="caution">
    <text evidence="3">The sequence shown here is derived from an EMBL/GenBank/DDBJ whole genome shotgun (WGS) entry which is preliminary data.</text>
</comment>
<evidence type="ECO:0000256" key="1">
    <source>
        <dbReference type="SAM" id="MobiDB-lite"/>
    </source>
</evidence>
<proteinExistence type="predicted"/>
<dbReference type="Proteomes" id="UP000095767">
    <property type="component" value="Unassembled WGS sequence"/>
</dbReference>
<feature type="region of interest" description="Disordered" evidence="1">
    <location>
        <begin position="257"/>
        <end position="305"/>
    </location>
</feature>
<gene>
    <name evidence="3" type="ORF">BAE44_0010259</name>
</gene>